<dbReference type="Proteomes" id="UP000298484">
    <property type="component" value="Unassembled WGS sequence"/>
</dbReference>
<keyword evidence="3" id="KW-1185">Reference proteome</keyword>
<dbReference type="GO" id="GO:0004343">
    <property type="term" value="F:glucosamine 6-phosphate N-acetyltransferase activity"/>
    <property type="evidence" value="ECO:0007669"/>
    <property type="project" value="TreeGrafter"/>
</dbReference>
<dbReference type="AlphaFoldDB" id="A0A4Y9AF86"/>
<accession>A0A4Y9AF86</accession>
<evidence type="ECO:0000313" key="2">
    <source>
        <dbReference type="EMBL" id="TFJ93630.1"/>
    </source>
</evidence>
<dbReference type="InterPro" id="IPR016181">
    <property type="entry name" value="Acyl_CoA_acyltransferase"/>
</dbReference>
<dbReference type="Pfam" id="PF13673">
    <property type="entry name" value="Acetyltransf_10"/>
    <property type="match status" value="1"/>
</dbReference>
<name>A0A4Y9AF86_9BACI</name>
<sequence>MIINVVKTPQEKQDAIDIRATVFVEEQRVPPEVEIDEFDEQAIHLIGYEDDLPIAASRVRFVDSFGKLERICVVKNARGKSHGSELIQTMEDVIKKEGYAKAKLNAQTHATRFYQRLGYDIVSGEFMDAGIPHVTMTKQLS</sequence>
<dbReference type="OrthoDB" id="9796171at2"/>
<feature type="domain" description="N-acetyltransferase" evidence="1">
    <location>
        <begin position="1"/>
        <end position="141"/>
    </location>
</feature>
<dbReference type="PANTHER" id="PTHR13355">
    <property type="entry name" value="GLUCOSAMINE 6-PHOSPHATE N-ACETYLTRANSFERASE"/>
    <property type="match status" value="1"/>
</dbReference>
<dbReference type="RefSeq" id="WP_135109353.1">
    <property type="nucleotide sequence ID" value="NZ_SRHY01000005.1"/>
</dbReference>
<gene>
    <name evidence="2" type="ORF">E4U82_06640</name>
</gene>
<dbReference type="InterPro" id="IPR039143">
    <property type="entry name" value="GNPNAT1-like"/>
</dbReference>
<evidence type="ECO:0000313" key="3">
    <source>
        <dbReference type="Proteomes" id="UP000298484"/>
    </source>
</evidence>
<dbReference type="PROSITE" id="PS51186">
    <property type="entry name" value="GNAT"/>
    <property type="match status" value="1"/>
</dbReference>
<dbReference type="PANTHER" id="PTHR13355:SF11">
    <property type="entry name" value="GLUCOSAMINE 6-PHOSPHATE N-ACETYLTRANSFERASE"/>
    <property type="match status" value="1"/>
</dbReference>
<protein>
    <submittedName>
        <fullName evidence="2">GNAT family N-acetyltransferase</fullName>
    </submittedName>
</protein>
<dbReference type="Gene3D" id="3.40.630.30">
    <property type="match status" value="1"/>
</dbReference>
<proteinExistence type="predicted"/>
<dbReference type="CDD" id="cd04301">
    <property type="entry name" value="NAT_SF"/>
    <property type="match status" value="1"/>
</dbReference>
<organism evidence="2 3">
    <name type="scientific">Lentibacillus salicampi</name>
    <dbReference type="NCBI Taxonomy" id="175306"/>
    <lineage>
        <taxon>Bacteria</taxon>
        <taxon>Bacillati</taxon>
        <taxon>Bacillota</taxon>
        <taxon>Bacilli</taxon>
        <taxon>Bacillales</taxon>
        <taxon>Bacillaceae</taxon>
        <taxon>Lentibacillus</taxon>
    </lineage>
</organism>
<reference evidence="2 3" key="1">
    <citation type="submission" date="2019-03" db="EMBL/GenBank/DDBJ databases">
        <title>Genome sequence of Lentibacillus salicampi ATCC BAA-719.</title>
        <authorList>
            <person name="Maclea K.S."/>
            <person name="Simoes Junior M."/>
        </authorList>
    </citation>
    <scope>NUCLEOTIDE SEQUENCE [LARGE SCALE GENOMIC DNA]</scope>
    <source>
        <strain evidence="2 3">ATCC BAA-719</strain>
    </source>
</reference>
<comment type="caution">
    <text evidence="2">The sequence shown here is derived from an EMBL/GenBank/DDBJ whole genome shotgun (WGS) entry which is preliminary data.</text>
</comment>
<dbReference type="InterPro" id="IPR000182">
    <property type="entry name" value="GNAT_dom"/>
</dbReference>
<keyword evidence="2" id="KW-0808">Transferase</keyword>
<evidence type="ECO:0000259" key="1">
    <source>
        <dbReference type="PROSITE" id="PS51186"/>
    </source>
</evidence>
<dbReference type="SUPFAM" id="SSF55729">
    <property type="entry name" value="Acyl-CoA N-acyltransferases (Nat)"/>
    <property type="match status" value="1"/>
</dbReference>
<dbReference type="EMBL" id="SRHY01000005">
    <property type="protein sequence ID" value="TFJ93630.1"/>
    <property type="molecule type" value="Genomic_DNA"/>
</dbReference>